<sequence>MELLVIALIAALVTYGLNRNNKHNPEHPHLHGSTDVKNMDTERVATDLLARA</sequence>
<protein>
    <submittedName>
        <fullName evidence="1">Uncharacterized protein</fullName>
    </submittedName>
</protein>
<reference evidence="1 2" key="1">
    <citation type="submission" date="2020-08" db="EMBL/GenBank/DDBJ databases">
        <title>Genomic Encyclopedia of Type Strains, Phase III (KMG-III): the genomes of soil and plant-associated and newly described type strains.</title>
        <authorList>
            <person name="Whitman W."/>
        </authorList>
    </citation>
    <scope>NUCLEOTIDE SEQUENCE [LARGE SCALE GENOMIC DNA]</scope>
    <source>
        <strain evidence="1 2">CECT 8960</strain>
    </source>
</reference>
<dbReference type="AlphaFoldDB" id="A0A7W7VJG0"/>
<comment type="caution">
    <text evidence="1">The sequence shown here is derived from an EMBL/GenBank/DDBJ whole genome shotgun (WGS) entry which is preliminary data.</text>
</comment>
<evidence type="ECO:0000313" key="1">
    <source>
        <dbReference type="EMBL" id="MBB4912597.1"/>
    </source>
</evidence>
<dbReference type="EMBL" id="JACHJQ010000014">
    <property type="protein sequence ID" value="MBB4912597.1"/>
    <property type="molecule type" value="Genomic_DNA"/>
</dbReference>
<accession>A0A7W7VJG0</accession>
<proteinExistence type="predicted"/>
<dbReference type="RefSeq" id="WP_184816571.1">
    <property type="nucleotide sequence ID" value="NZ_JACHJQ010000014.1"/>
</dbReference>
<gene>
    <name evidence="1" type="ORF">FHR82_008869</name>
</gene>
<evidence type="ECO:0000313" key="2">
    <source>
        <dbReference type="Proteomes" id="UP000520767"/>
    </source>
</evidence>
<dbReference type="Proteomes" id="UP000520767">
    <property type="component" value="Unassembled WGS sequence"/>
</dbReference>
<keyword evidence="2" id="KW-1185">Reference proteome</keyword>
<name>A0A7W7VJG0_9PSEU</name>
<organism evidence="1 2">
    <name type="scientific">Actinophytocola algeriensis</name>
    <dbReference type="NCBI Taxonomy" id="1768010"/>
    <lineage>
        <taxon>Bacteria</taxon>
        <taxon>Bacillati</taxon>
        <taxon>Actinomycetota</taxon>
        <taxon>Actinomycetes</taxon>
        <taxon>Pseudonocardiales</taxon>
        <taxon>Pseudonocardiaceae</taxon>
    </lineage>
</organism>